<feature type="compositionally biased region" description="Acidic residues" evidence="2">
    <location>
        <begin position="320"/>
        <end position="333"/>
    </location>
</feature>
<comment type="caution">
    <text evidence="4">The sequence shown here is derived from an EMBL/GenBank/DDBJ whole genome shotgun (WGS) entry which is preliminary data.</text>
</comment>
<evidence type="ECO:0000313" key="5">
    <source>
        <dbReference type="Proteomes" id="UP000774326"/>
    </source>
</evidence>
<dbReference type="OrthoDB" id="2152896at2759"/>
<accession>A0A9P8Q8Q4</accession>
<keyword evidence="1" id="KW-0862">Zinc</keyword>
<reference evidence="4" key="1">
    <citation type="journal article" date="2021" name="Open Biol.">
        <title>Shared evolutionary footprints suggest mitochondrial oxidative damage underlies multiple complex I losses in fungi.</title>
        <authorList>
            <person name="Schikora-Tamarit M.A."/>
            <person name="Marcet-Houben M."/>
            <person name="Nosek J."/>
            <person name="Gabaldon T."/>
        </authorList>
    </citation>
    <scope>NUCLEOTIDE SEQUENCE</scope>
    <source>
        <strain evidence="4">CBS2887</strain>
    </source>
</reference>
<dbReference type="PROSITE" id="PS50157">
    <property type="entry name" value="ZINC_FINGER_C2H2_2"/>
    <property type="match status" value="1"/>
</dbReference>
<dbReference type="AlphaFoldDB" id="A0A9P8Q8Q4"/>
<feature type="compositionally biased region" description="Basic residues" evidence="2">
    <location>
        <begin position="15"/>
        <end position="38"/>
    </location>
</feature>
<name>A0A9P8Q8Q4_WICPI</name>
<dbReference type="Proteomes" id="UP000774326">
    <property type="component" value="Unassembled WGS sequence"/>
</dbReference>
<evidence type="ECO:0000259" key="3">
    <source>
        <dbReference type="PROSITE" id="PS50157"/>
    </source>
</evidence>
<sequence length="347" mass="38004">MSSQSQTQTQTQTQSHHHTHHGPTHGHGHGHGVNHLARRASVASSPYTIPARTHRNSISSAQNSYSQSPSMSYQQLRRDSSAIDDSEPSASLPSHNIPLQPHATKTTQPQPQPQAHSHNHATQNIQLSSSVPVLSREFVVRRISEGESGRLKEELKCEACGKGYKHISSLAKHLWEHTPEWNVTKKLLISKHQQVQLLEAASILVSMNDINPNIPDTITEEDVVDSKITFNEVKYRESSTDSVSQNEQYSIHNSSLSSLDTSPPLANAPLVAPLSKKVNRTNSISFQTSSSLLNNTSGVHIKPSNGFLDIPKGKASPNSESDEEDDGFDDDSDNGNVIDEGVFGNME</sequence>
<feature type="region of interest" description="Disordered" evidence="2">
    <location>
        <begin position="303"/>
        <end position="347"/>
    </location>
</feature>
<gene>
    <name evidence="4" type="ORF">WICPIJ_002710</name>
</gene>
<dbReference type="InterPro" id="IPR013087">
    <property type="entry name" value="Znf_C2H2_type"/>
</dbReference>
<dbReference type="GO" id="GO:0008270">
    <property type="term" value="F:zinc ion binding"/>
    <property type="evidence" value="ECO:0007669"/>
    <property type="project" value="UniProtKB-KW"/>
</dbReference>
<feature type="compositionally biased region" description="Low complexity" evidence="2">
    <location>
        <begin position="1"/>
        <end position="14"/>
    </location>
</feature>
<dbReference type="EMBL" id="JAEUBG010001462">
    <property type="protein sequence ID" value="KAH3686348.1"/>
    <property type="molecule type" value="Genomic_DNA"/>
</dbReference>
<organism evidence="4 5">
    <name type="scientific">Wickerhamomyces pijperi</name>
    <name type="common">Yeast</name>
    <name type="synonym">Pichia pijperi</name>
    <dbReference type="NCBI Taxonomy" id="599730"/>
    <lineage>
        <taxon>Eukaryota</taxon>
        <taxon>Fungi</taxon>
        <taxon>Dikarya</taxon>
        <taxon>Ascomycota</taxon>
        <taxon>Saccharomycotina</taxon>
        <taxon>Saccharomycetes</taxon>
        <taxon>Phaffomycetales</taxon>
        <taxon>Wickerhamomycetaceae</taxon>
        <taxon>Wickerhamomyces</taxon>
    </lineage>
</organism>
<keyword evidence="1" id="KW-0863">Zinc-finger</keyword>
<protein>
    <recommendedName>
        <fullName evidence="3">C2H2-type domain-containing protein</fullName>
    </recommendedName>
</protein>
<feature type="compositionally biased region" description="Low complexity" evidence="2">
    <location>
        <begin position="57"/>
        <end position="75"/>
    </location>
</feature>
<feature type="compositionally biased region" description="Low complexity" evidence="2">
    <location>
        <begin position="100"/>
        <end position="116"/>
    </location>
</feature>
<evidence type="ECO:0000313" key="4">
    <source>
        <dbReference type="EMBL" id="KAH3686348.1"/>
    </source>
</evidence>
<feature type="domain" description="C2H2-type" evidence="3">
    <location>
        <begin position="155"/>
        <end position="182"/>
    </location>
</feature>
<evidence type="ECO:0000256" key="1">
    <source>
        <dbReference type="PROSITE-ProRule" id="PRU00042"/>
    </source>
</evidence>
<dbReference type="PROSITE" id="PS00028">
    <property type="entry name" value="ZINC_FINGER_C2H2_1"/>
    <property type="match status" value="1"/>
</dbReference>
<proteinExistence type="predicted"/>
<keyword evidence="1" id="KW-0479">Metal-binding</keyword>
<evidence type="ECO:0000256" key="2">
    <source>
        <dbReference type="SAM" id="MobiDB-lite"/>
    </source>
</evidence>
<reference evidence="4" key="2">
    <citation type="submission" date="2021-01" db="EMBL/GenBank/DDBJ databases">
        <authorList>
            <person name="Schikora-Tamarit M.A."/>
        </authorList>
    </citation>
    <scope>NUCLEOTIDE SEQUENCE</scope>
    <source>
        <strain evidence="4">CBS2887</strain>
    </source>
</reference>
<feature type="region of interest" description="Disordered" evidence="2">
    <location>
        <begin position="1"/>
        <end position="127"/>
    </location>
</feature>
<keyword evidence="5" id="KW-1185">Reference proteome</keyword>